<dbReference type="Proteomes" id="UP001044222">
    <property type="component" value="Unassembled WGS sequence"/>
</dbReference>
<reference evidence="1" key="1">
    <citation type="submission" date="2021-01" db="EMBL/GenBank/DDBJ databases">
        <title>A chromosome-scale assembly of European eel, Anguilla anguilla.</title>
        <authorList>
            <person name="Henkel C."/>
            <person name="Jong-Raadsen S.A."/>
            <person name="Dufour S."/>
            <person name="Weltzien F.-A."/>
            <person name="Palstra A.P."/>
            <person name="Pelster B."/>
            <person name="Spaink H.P."/>
            <person name="Van Den Thillart G.E."/>
            <person name="Jansen H."/>
            <person name="Zahm M."/>
            <person name="Klopp C."/>
            <person name="Cedric C."/>
            <person name="Louis A."/>
            <person name="Berthelot C."/>
            <person name="Parey E."/>
            <person name="Roest Crollius H."/>
            <person name="Montfort J."/>
            <person name="Robinson-Rechavi M."/>
            <person name="Bucao C."/>
            <person name="Bouchez O."/>
            <person name="Gislard M."/>
            <person name="Lluch J."/>
            <person name="Milhes M."/>
            <person name="Lampietro C."/>
            <person name="Lopez Roques C."/>
            <person name="Donnadieu C."/>
            <person name="Braasch I."/>
            <person name="Desvignes T."/>
            <person name="Postlethwait J."/>
            <person name="Bobe J."/>
            <person name="Guiguen Y."/>
            <person name="Dirks R."/>
        </authorList>
    </citation>
    <scope>NUCLEOTIDE SEQUENCE</scope>
    <source>
        <strain evidence="1">Tag_6206</strain>
        <tissue evidence="1">Liver</tissue>
    </source>
</reference>
<comment type="caution">
    <text evidence="1">The sequence shown here is derived from an EMBL/GenBank/DDBJ whole genome shotgun (WGS) entry which is preliminary data.</text>
</comment>
<organism evidence="1 2">
    <name type="scientific">Anguilla anguilla</name>
    <name type="common">European freshwater eel</name>
    <name type="synonym">Muraena anguilla</name>
    <dbReference type="NCBI Taxonomy" id="7936"/>
    <lineage>
        <taxon>Eukaryota</taxon>
        <taxon>Metazoa</taxon>
        <taxon>Chordata</taxon>
        <taxon>Craniata</taxon>
        <taxon>Vertebrata</taxon>
        <taxon>Euteleostomi</taxon>
        <taxon>Actinopterygii</taxon>
        <taxon>Neopterygii</taxon>
        <taxon>Teleostei</taxon>
        <taxon>Anguilliformes</taxon>
        <taxon>Anguillidae</taxon>
        <taxon>Anguilla</taxon>
    </lineage>
</organism>
<protein>
    <submittedName>
        <fullName evidence="1">Uncharacterized protein</fullName>
    </submittedName>
</protein>
<accession>A0A9D3S057</accession>
<evidence type="ECO:0000313" key="2">
    <source>
        <dbReference type="Proteomes" id="UP001044222"/>
    </source>
</evidence>
<proteinExistence type="predicted"/>
<name>A0A9D3S057_ANGAN</name>
<gene>
    <name evidence="1" type="ORF">ANANG_G00074250</name>
</gene>
<evidence type="ECO:0000313" key="1">
    <source>
        <dbReference type="EMBL" id="KAG5849673.1"/>
    </source>
</evidence>
<keyword evidence="2" id="KW-1185">Reference proteome</keyword>
<dbReference type="AlphaFoldDB" id="A0A9D3S057"/>
<dbReference type="EMBL" id="JAFIRN010000004">
    <property type="protein sequence ID" value="KAG5849673.1"/>
    <property type="molecule type" value="Genomic_DNA"/>
</dbReference>
<sequence>MASVFIHRTQITDTLLISTTVNLQNFVMMRADLLLQVSSGFDQFVLLKGRRFIVRLEVSFTVRDQTHQAGLHSFQLSPSAEITRHVSRSSITVSRRSSLESCLLQFLYHFSQHGVFAQNRPWSEGLSALGTAVDTSMIILIPAALNTAHTVTVSTGSSHWIFQ</sequence>